<dbReference type="PROSITE" id="PS50279">
    <property type="entry name" value="BPTI_KUNITZ_2"/>
    <property type="match status" value="1"/>
</dbReference>
<evidence type="ECO:0000313" key="4">
    <source>
        <dbReference type="Proteomes" id="UP001154078"/>
    </source>
</evidence>
<dbReference type="Proteomes" id="UP001154078">
    <property type="component" value="Chromosome 7"/>
</dbReference>
<dbReference type="InterPro" id="IPR002223">
    <property type="entry name" value="Kunitz_BPTI"/>
</dbReference>
<dbReference type="SMART" id="SM00131">
    <property type="entry name" value="KU"/>
    <property type="match status" value="1"/>
</dbReference>
<dbReference type="CDD" id="cd00109">
    <property type="entry name" value="Kunitz-type"/>
    <property type="match status" value="1"/>
</dbReference>
<dbReference type="Pfam" id="PF00014">
    <property type="entry name" value="Kunitz_BPTI"/>
    <property type="match status" value="1"/>
</dbReference>
<accession>A0A9P0BFN8</accession>
<keyword evidence="1" id="KW-0732">Signal</keyword>
<keyword evidence="4" id="KW-1185">Reference proteome</keyword>
<organism evidence="3 4">
    <name type="scientific">Brassicogethes aeneus</name>
    <name type="common">Rape pollen beetle</name>
    <name type="synonym">Meligethes aeneus</name>
    <dbReference type="NCBI Taxonomy" id="1431903"/>
    <lineage>
        <taxon>Eukaryota</taxon>
        <taxon>Metazoa</taxon>
        <taxon>Ecdysozoa</taxon>
        <taxon>Arthropoda</taxon>
        <taxon>Hexapoda</taxon>
        <taxon>Insecta</taxon>
        <taxon>Pterygota</taxon>
        <taxon>Neoptera</taxon>
        <taxon>Endopterygota</taxon>
        <taxon>Coleoptera</taxon>
        <taxon>Polyphaga</taxon>
        <taxon>Cucujiformia</taxon>
        <taxon>Nitidulidae</taxon>
        <taxon>Meligethinae</taxon>
        <taxon>Brassicogethes</taxon>
    </lineage>
</organism>
<feature type="chain" id="PRO_5040505061" description="BPTI/Kunitz inhibitor domain-containing protein" evidence="1">
    <location>
        <begin position="20"/>
        <end position="91"/>
    </location>
</feature>
<dbReference type="InterPro" id="IPR036880">
    <property type="entry name" value="Kunitz_BPTI_sf"/>
</dbReference>
<evidence type="ECO:0000256" key="1">
    <source>
        <dbReference type="SAM" id="SignalP"/>
    </source>
</evidence>
<dbReference type="SUPFAM" id="SSF57362">
    <property type="entry name" value="BPTI-like"/>
    <property type="match status" value="1"/>
</dbReference>
<name>A0A9P0BFN8_BRAAE</name>
<reference evidence="3" key="1">
    <citation type="submission" date="2021-12" db="EMBL/GenBank/DDBJ databases">
        <authorList>
            <person name="King R."/>
        </authorList>
    </citation>
    <scope>NUCLEOTIDE SEQUENCE</scope>
</reference>
<evidence type="ECO:0000313" key="3">
    <source>
        <dbReference type="EMBL" id="CAH0560995.1"/>
    </source>
</evidence>
<feature type="signal peptide" evidence="1">
    <location>
        <begin position="1"/>
        <end position="19"/>
    </location>
</feature>
<gene>
    <name evidence="3" type="ORF">MELIAE_LOCUS10644</name>
</gene>
<sequence>MLRHLLIFAIILVSYQILAEYQEETGDFVKEDCVKGWEQQPVVCRARKRIFHWDDSKKECLKQFYSGCHKTRNNFVTLEECKKIAEPICKA</sequence>
<protein>
    <recommendedName>
        <fullName evidence="2">BPTI/Kunitz inhibitor domain-containing protein</fullName>
    </recommendedName>
</protein>
<dbReference type="GO" id="GO:0004867">
    <property type="term" value="F:serine-type endopeptidase inhibitor activity"/>
    <property type="evidence" value="ECO:0007669"/>
    <property type="project" value="InterPro"/>
</dbReference>
<dbReference type="OrthoDB" id="6775666at2759"/>
<proteinExistence type="predicted"/>
<dbReference type="EMBL" id="OV121138">
    <property type="protein sequence ID" value="CAH0560995.1"/>
    <property type="molecule type" value="Genomic_DNA"/>
</dbReference>
<feature type="domain" description="BPTI/Kunitz inhibitor" evidence="2">
    <location>
        <begin position="33"/>
        <end position="85"/>
    </location>
</feature>
<dbReference type="AlphaFoldDB" id="A0A9P0BFN8"/>
<dbReference type="Gene3D" id="4.10.410.10">
    <property type="entry name" value="Pancreatic trypsin inhibitor Kunitz domain"/>
    <property type="match status" value="1"/>
</dbReference>
<evidence type="ECO:0000259" key="2">
    <source>
        <dbReference type="PROSITE" id="PS50279"/>
    </source>
</evidence>